<proteinExistence type="predicted"/>
<name>A0ABU8V3X1_9NEIS</name>
<protein>
    <submittedName>
        <fullName evidence="1">Uncharacterized protein</fullName>
    </submittedName>
</protein>
<comment type="caution">
    <text evidence="1">The sequence shown here is derived from an EMBL/GenBank/DDBJ whole genome shotgun (WGS) entry which is preliminary data.</text>
</comment>
<evidence type="ECO:0000313" key="1">
    <source>
        <dbReference type="EMBL" id="MEJ8675885.1"/>
    </source>
</evidence>
<dbReference type="EMBL" id="JAVFJF020000030">
    <property type="protein sequence ID" value="MEJ8675885.1"/>
    <property type="molecule type" value="Genomic_DNA"/>
</dbReference>
<evidence type="ECO:0000313" key="2">
    <source>
        <dbReference type="Proteomes" id="UP001224516"/>
    </source>
</evidence>
<organism evidence="1 2">
    <name type="scientific">Chromobacterium amazonense</name>
    <dbReference type="NCBI Taxonomy" id="1382803"/>
    <lineage>
        <taxon>Bacteria</taxon>
        <taxon>Pseudomonadati</taxon>
        <taxon>Pseudomonadota</taxon>
        <taxon>Betaproteobacteria</taxon>
        <taxon>Neisseriales</taxon>
        <taxon>Chromobacteriaceae</taxon>
        <taxon>Chromobacterium</taxon>
    </lineage>
</organism>
<sequence length="114" mass="13140">MTRRANDDTPLAVDFVAVKEPELLKVLQSLPAAKWFEQREQLQRDYPEGMKIWSLELVPGQHVETEEVPIHGERAQGLLVFAGYASPGMHRLNLGEIRKAWIRLEEKDLRLIQP</sequence>
<keyword evidence="2" id="KW-1185">Reference proteome</keyword>
<gene>
    <name evidence="1" type="ORF">QCL97_014205</name>
</gene>
<accession>A0ABU8V3X1</accession>
<dbReference type="RefSeq" id="WP_307910013.1">
    <property type="nucleotide sequence ID" value="NZ_JAVFJF020000030.1"/>
</dbReference>
<reference evidence="1 2" key="1">
    <citation type="submission" date="2023-12" db="EMBL/GenBank/DDBJ databases">
        <title>Evaluation and characterization of a potential secondary metabolite violacein from indigenous Chromobacterium amazonense SAM215.</title>
        <authorList>
            <person name="Tarafdar M.R."/>
            <person name="Abedin S.M."/>
            <person name="Atiqua A."/>
            <person name="Saha A."/>
            <person name="Khan S.N."/>
        </authorList>
    </citation>
    <scope>NUCLEOTIDE SEQUENCE [LARGE SCALE GENOMIC DNA]</scope>
    <source>
        <strain evidence="1 2">SAM215</strain>
    </source>
</reference>
<dbReference type="Proteomes" id="UP001224516">
    <property type="component" value="Unassembled WGS sequence"/>
</dbReference>